<evidence type="ECO:0000313" key="10">
    <source>
        <dbReference type="EMBL" id="TWU57395.1"/>
    </source>
</evidence>
<name>A0A5C6F803_9BACT</name>
<dbReference type="EMBL" id="SJPX01000001">
    <property type="protein sequence ID" value="TWU57395.1"/>
    <property type="molecule type" value="Genomic_DNA"/>
</dbReference>
<evidence type="ECO:0000256" key="7">
    <source>
        <dbReference type="SAM" id="MobiDB-lite"/>
    </source>
</evidence>
<accession>A0A5C6F803</accession>
<feature type="transmembrane region" description="Helical" evidence="8">
    <location>
        <begin position="186"/>
        <end position="210"/>
    </location>
</feature>
<evidence type="ECO:0000256" key="2">
    <source>
        <dbReference type="ARBA" id="ARBA00022475"/>
    </source>
</evidence>
<feature type="region of interest" description="Disordered" evidence="7">
    <location>
        <begin position="296"/>
        <end position="326"/>
    </location>
</feature>
<keyword evidence="11" id="KW-1185">Reference proteome</keyword>
<dbReference type="AlphaFoldDB" id="A0A5C6F803"/>
<dbReference type="Pfam" id="PF01618">
    <property type="entry name" value="MotA_ExbB"/>
    <property type="match status" value="1"/>
</dbReference>
<evidence type="ECO:0000256" key="3">
    <source>
        <dbReference type="ARBA" id="ARBA00022692"/>
    </source>
</evidence>
<sequence>MNRCNPMNESISIRNRVWWCALVVCVAVSMQAIFASQMAAQDFDGQVDASEIESIMNDQPAEVASEGAVPSGIDLLTLISRGGAFMIPIGIMSFLVVALAVERFVSLRRRRIIPNRLRKRLDEMLDPADRFDPAAAYQTCLDFPSPAARVVQAMLKRTGQPLADVERAAMETIEREADSQASPIRWLTLAAAATPLMGLLGTVWGMIVAFHESTTLTADRSRSEQLSEGIYTALVTTLAGLIVAIPAAMLALYLENRLIKLFHRVEQLAFDVAPGLVRFMGRNQLTADGKLKKFDGQTVSSASSTSLPPTPPPRTSGKPRDEARTG</sequence>
<comment type="similarity">
    <text evidence="6">Belongs to the exbB/tolQ family.</text>
</comment>
<comment type="caution">
    <text evidence="10">The sequence shown here is derived from an EMBL/GenBank/DDBJ whole genome shotgun (WGS) entry which is preliminary data.</text>
</comment>
<dbReference type="GO" id="GO:0017038">
    <property type="term" value="P:protein import"/>
    <property type="evidence" value="ECO:0007669"/>
    <property type="project" value="TreeGrafter"/>
</dbReference>
<dbReference type="PANTHER" id="PTHR30625:SF11">
    <property type="entry name" value="MOTA_TOLQ_EXBB PROTON CHANNEL DOMAIN-CONTAINING PROTEIN"/>
    <property type="match status" value="1"/>
</dbReference>
<evidence type="ECO:0000256" key="1">
    <source>
        <dbReference type="ARBA" id="ARBA00004651"/>
    </source>
</evidence>
<evidence type="ECO:0000259" key="9">
    <source>
        <dbReference type="Pfam" id="PF01618"/>
    </source>
</evidence>
<keyword evidence="3 8" id="KW-0812">Transmembrane</keyword>
<keyword evidence="6" id="KW-0653">Protein transport</keyword>
<dbReference type="PANTHER" id="PTHR30625">
    <property type="entry name" value="PROTEIN TOLQ"/>
    <property type="match status" value="1"/>
</dbReference>
<dbReference type="InterPro" id="IPR050790">
    <property type="entry name" value="ExbB/TolQ_transport"/>
</dbReference>
<keyword evidence="2" id="KW-1003">Cell membrane</keyword>
<dbReference type="GO" id="GO:0005886">
    <property type="term" value="C:plasma membrane"/>
    <property type="evidence" value="ECO:0007669"/>
    <property type="project" value="UniProtKB-SubCell"/>
</dbReference>
<evidence type="ECO:0000256" key="6">
    <source>
        <dbReference type="RuleBase" id="RU004057"/>
    </source>
</evidence>
<evidence type="ECO:0000256" key="5">
    <source>
        <dbReference type="ARBA" id="ARBA00023136"/>
    </source>
</evidence>
<dbReference type="Proteomes" id="UP000317977">
    <property type="component" value="Unassembled WGS sequence"/>
</dbReference>
<feature type="domain" description="MotA/TolQ/ExbB proton channel" evidence="9">
    <location>
        <begin position="146"/>
        <end position="266"/>
    </location>
</feature>
<keyword evidence="4 8" id="KW-1133">Transmembrane helix</keyword>
<proteinExistence type="inferred from homology"/>
<feature type="compositionally biased region" description="Low complexity" evidence="7">
    <location>
        <begin position="298"/>
        <end position="307"/>
    </location>
</feature>
<evidence type="ECO:0000256" key="4">
    <source>
        <dbReference type="ARBA" id="ARBA00022989"/>
    </source>
</evidence>
<gene>
    <name evidence="10" type="ORF">Poly59_03020</name>
</gene>
<comment type="subcellular location">
    <subcellularLocation>
        <location evidence="1">Cell membrane</location>
        <topology evidence="1">Multi-pass membrane protein</topology>
    </subcellularLocation>
    <subcellularLocation>
        <location evidence="6">Membrane</location>
        <topology evidence="6">Multi-pass membrane protein</topology>
    </subcellularLocation>
</comment>
<feature type="transmembrane region" description="Helical" evidence="8">
    <location>
        <begin position="78"/>
        <end position="101"/>
    </location>
</feature>
<organism evidence="10 11">
    <name type="scientific">Rubripirellula reticaptiva</name>
    <dbReference type="NCBI Taxonomy" id="2528013"/>
    <lineage>
        <taxon>Bacteria</taxon>
        <taxon>Pseudomonadati</taxon>
        <taxon>Planctomycetota</taxon>
        <taxon>Planctomycetia</taxon>
        <taxon>Pirellulales</taxon>
        <taxon>Pirellulaceae</taxon>
        <taxon>Rubripirellula</taxon>
    </lineage>
</organism>
<dbReference type="InterPro" id="IPR002898">
    <property type="entry name" value="MotA_ExbB_proton_chnl"/>
</dbReference>
<keyword evidence="6" id="KW-0813">Transport</keyword>
<evidence type="ECO:0000313" key="11">
    <source>
        <dbReference type="Proteomes" id="UP000317977"/>
    </source>
</evidence>
<evidence type="ECO:0000256" key="8">
    <source>
        <dbReference type="SAM" id="Phobius"/>
    </source>
</evidence>
<reference evidence="10 11" key="1">
    <citation type="submission" date="2019-02" db="EMBL/GenBank/DDBJ databases">
        <title>Deep-cultivation of Planctomycetes and their phenomic and genomic characterization uncovers novel biology.</title>
        <authorList>
            <person name="Wiegand S."/>
            <person name="Jogler M."/>
            <person name="Boedeker C."/>
            <person name="Pinto D."/>
            <person name="Vollmers J."/>
            <person name="Rivas-Marin E."/>
            <person name="Kohn T."/>
            <person name="Peeters S.H."/>
            <person name="Heuer A."/>
            <person name="Rast P."/>
            <person name="Oberbeckmann S."/>
            <person name="Bunk B."/>
            <person name="Jeske O."/>
            <person name="Meyerdierks A."/>
            <person name="Storesund J.E."/>
            <person name="Kallscheuer N."/>
            <person name="Luecker S."/>
            <person name="Lage O.M."/>
            <person name="Pohl T."/>
            <person name="Merkel B.J."/>
            <person name="Hornburger P."/>
            <person name="Mueller R.-W."/>
            <person name="Bruemmer F."/>
            <person name="Labrenz M."/>
            <person name="Spormann A.M."/>
            <person name="Op Den Camp H."/>
            <person name="Overmann J."/>
            <person name="Amann R."/>
            <person name="Jetten M.S.M."/>
            <person name="Mascher T."/>
            <person name="Medema M.H."/>
            <person name="Devos D.P."/>
            <person name="Kaster A.-K."/>
            <person name="Ovreas L."/>
            <person name="Rohde M."/>
            <person name="Galperin M.Y."/>
            <person name="Jogler C."/>
        </authorList>
    </citation>
    <scope>NUCLEOTIDE SEQUENCE [LARGE SCALE GENOMIC DNA]</scope>
    <source>
        <strain evidence="10 11">Poly59</strain>
    </source>
</reference>
<protein>
    <submittedName>
        <fullName evidence="10">Colicin uptake protein TolQ</fullName>
    </submittedName>
</protein>
<feature type="transmembrane region" description="Helical" evidence="8">
    <location>
        <begin position="230"/>
        <end position="254"/>
    </location>
</feature>
<keyword evidence="5 8" id="KW-0472">Membrane</keyword>